<evidence type="ECO:0000256" key="5">
    <source>
        <dbReference type="ARBA" id="ARBA00022801"/>
    </source>
</evidence>
<feature type="region of interest" description="Disordered" evidence="9">
    <location>
        <begin position="1"/>
        <end position="91"/>
    </location>
</feature>
<comment type="subcellular location">
    <subcellularLocation>
        <location evidence="1">Nucleus</location>
    </subcellularLocation>
</comment>
<dbReference type="InterPro" id="IPR038718">
    <property type="entry name" value="SNF2-like_sf"/>
</dbReference>
<dbReference type="GO" id="GO:0005634">
    <property type="term" value="C:nucleus"/>
    <property type="evidence" value="ECO:0007669"/>
    <property type="project" value="UniProtKB-SubCell"/>
</dbReference>
<dbReference type="PANTHER" id="PTHR45626:SF22">
    <property type="entry name" value="DNA REPAIR PROTEIN RAD5"/>
    <property type="match status" value="1"/>
</dbReference>
<dbReference type="KEGG" id="ctp:CTRG_01104"/>
<dbReference type="InterPro" id="IPR000330">
    <property type="entry name" value="SNF2_N"/>
</dbReference>
<dbReference type="Proteomes" id="UP000002037">
    <property type="component" value="Unassembled WGS sequence"/>
</dbReference>
<feature type="region of interest" description="Disordered" evidence="9">
    <location>
        <begin position="131"/>
        <end position="171"/>
    </location>
</feature>
<evidence type="ECO:0000256" key="2">
    <source>
        <dbReference type="ARBA" id="ARBA00013412"/>
    </source>
</evidence>
<dbReference type="AlphaFoldDB" id="C5M5H4"/>
<protein>
    <recommendedName>
        <fullName evidence="2">DNA repair protein RAD5</fullName>
    </recommendedName>
</protein>
<evidence type="ECO:0000256" key="4">
    <source>
        <dbReference type="ARBA" id="ARBA00022741"/>
    </source>
</evidence>
<feature type="compositionally biased region" description="Polar residues" evidence="9">
    <location>
        <begin position="77"/>
        <end position="87"/>
    </location>
</feature>
<dbReference type="STRING" id="294747.C5M5H4"/>
<keyword evidence="7" id="KW-0067">ATP-binding</keyword>
<dbReference type="GO" id="GO:0008094">
    <property type="term" value="F:ATP-dependent activity, acting on DNA"/>
    <property type="evidence" value="ECO:0007669"/>
    <property type="project" value="TreeGrafter"/>
</dbReference>
<evidence type="ECO:0000313" key="11">
    <source>
        <dbReference type="EMBL" id="EER34244.1"/>
    </source>
</evidence>
<keyword evidence="3" id="KW-0479">Metal-binding</keyword>
<evidence type="ECO:0000256" key="1">
    <source>
        <dbReference type="ARBA" id="ARBA00004123"/>
    </source>
</evidence>
<evidence type="ECO:0000256" key="6">
    <source>
        <dbReference type="ARBA" id="ARBA00022833"/>
    </source>
</evidence>
<dbReference type="EMBL" id="GG692396">
    <property type="protein sequence ID" value="EER34244.1"/>
    <property type="molecule type" value="Genomic_DNA"/>
</dbReference>
<organism evidence="11 12">
    <name type="scientific">Candida tropicalis (strain ATCC MYA-3404 / T1)</name>
    <name type="common">Yeast</name>
    <dbReference type="NCBI Taxonomy" id="294747"/>
    <lineage>
        <taxon>Eukaryota</taxon>
        <taxon>Fungi</taxon>
        <taxon>Dikarya</taxon>
        <taxon>Ascomycota</taxon>
        <taxon>Saccharomycotina</taxon>
        <taxon>Pichiomycetes</taxon>
        <taxon>Debaryomycetaceae</taxon>
        <taxon>Candida/Lodderomyces clade</taxon>
        <taxon>Candida</taxon>
    </lineage>
</organism>
<proteinExistence type="predicted"/>
<name>C5M5H4_CANTT</name>
<dbReference type="PANTHER" id="PTHR45626">
    <property type="entry name" value="TRANSCRIPTION TERMINATION FACTOR 2-RELATED"/>
    <property type="match status" value="1"/>
</dbReference>
<dbReference type="InterPro" id="IPR014905">
    <property type="entry name" value="HIRAN"/>
</dbReference>
<dbReference type="InterPro" id="IPR027417">
    <property type="entry name" value="P-loop_NTPase"/>
</dbReference>
<keyword evidence="12" id="KW-1185">Reference proteome</keyword>
<dbReference type="eggNOG" id="KOG1001">
    <property type="taxonomic scope" value="Eukaryota"/>
</dbReference>
<dbReference type="GeneID" id="8301617"/>
<feature type="domain" description="HIRAN" evidence="10">
    <location>
        <begin position="207"/>
        <end position="305"/>
    </location>
</feature>
<dbReference type="GO" id="GO:0003676">
    <property type="term" value="F:nucleic acid binding"/>
    <property type="evidence" value="ECO:0007669"/>
    <property type="project" value="InterPro"/>
</dbReference>
<feature type="compositionally biased region" description="Polar residues" evidence="9">
    <location>
        <begin position="7"/>
        <end position="21"/>
    </location>
</feature>
<evidence type="ECO:0000313" key="12">
    <source>
        <dbReference type="Proteomes" id="UP000002037"/>
    </source>
</evidence>
<dbReference type="VEuPathDB" id="FungiDB:CTRG_01104"/>
<evidence type="ECO:0000256" key="9">
    <source>
        <dbReference type="SAM" id="MobiDB-lite"/>
    </source>
</evidence>
<accession>C5M5H4</accession>
<evidence type="ECO:0000256" key="7">
    <source>
        <dbReference type="ARBA" id="ARBA00022840"/>
    </source>
</evidence>
<evidence type="ECO:0000259" key="10">
    <source>
        <dbReference type="SMART" id="SM00910"/>
    </source>
</evidence>
<evidence type="ECO:0000256" key="3">
    <source>
        <dbReference type="ARBA" id="ARBA00022723"/>
    </source>
</evidence>
<feature type="compositionally biased region" description="Acidic residues" evidence="9">
    <location>
        <begin position="63"/>
        <end position="74"/>
    </location>
</feature>
<dbReference type="RefSeq" id="XP_002546799.1">
    <property type="nucleotide sequence ID" value="XM_002546753.1"/>
</dbReference>
<gene>
    <name evidence="11" type="ORF">CTRG_01104</name>
</gene>
<dbReference type="Pfam" id="PF08797">
    <property type="entry name" value="HIRAN"/>
    <property type="match status" value="1"/>
</dbReference>
<keyword evidence="5" id="KW-0378">Hydrolase</keyword>
<keyword evidence="8" id="KW-0539">Nucleus</keyword>
<evidence type="ECO:0000256" key="8">
    <source>
        <dbReference type="ARBA" id="ARBA00023242"/>
    </source>
</evidence>
<keyword evidence="4" id="KW-0547">Nucleotide-binding</keyword>
<dbReference type="OrthoDB" id="2801544at2759"/>
<dbReference type="GO" id="GO:0006281">
    <property type="term" value="P:DNA repair"/>
    <property type="evidence" value="ECO:0007669"/>
    <property type="project" value="TreeGrafter"/>
</dbReference>
<feature type="compositionally biased region" description="Polar residues" evidence="9">
    <location>
        <begin position="155"/>
        <end position="169"/>
    </location>
</feature>
<feature type="compositionally biased region" description="Basic and acidic residues" evidence="9">
    <location>
        <begin position="33"/>
        <end position="42"/>
    </location>
</feature>
<dbReference type="Pfam" id="PF00176">
    <property type="entry name" value="SNF2-rel_dom"/>
    <property type="match status" value="1"/>
</dbReference>
<feature type="non-terminal residue" evidence="11">
    <location>
        <position position="597"/>
    </location>
</feature>
<dbReference type="Gene3D" id="3.40.50.10810">
    <property type="entry name" value="Tandem AAA-ATPase domain"/>
    <property type="match status" value="1"/>
</dbReference>
<dbReference type="HOGENOM" id="CLU_457569_0_0_1"/>
<keyword evidence="6" id="KW-0862">Zinc</keyword>
<dbReference type="GO" id="GO:0016818">
    <property type="term" value="F:hydrolase activity, acting on acid anhydrides, in phosphorus-containing anhydrides"/>
    <property type="evidence" value="ECO:0007669"/>
    <property type="project" value="InterPro"/>
</dbReference>
<dbReference type="SMART" id="SM00910">
    <property type="entry name" value="HIRAN"/>
    <property type="match status" value="1"/>
</dbReference>
<reference evidence="11 12" key="1">
    <citation type="journal article" date="2009" name="Nature">
        <title>Evolution of pathogenicity and sexual reproduction in eight Candida genomes.</title>
        <authorList>
            <person name="Butler G."/>
            <person name="Rasmussen M.D."/>
            <person name="Lin M.F."/>
            <person name="Santos M.A."/>
            <person name="Sakthikumar S."/>
            <person name="Munro C.A."/>
            <person name="Rheinbay E."/>
            <person name="Grabherr M."/>
            <person name="Forche A."/>
            <person name="Reedy J.L."/>
            <person name="Agrafioti I."/>
            <person name="Arnaud M.B."/>
            <person name="Bates S."/>
            <person name="Brown A.J."/>
            <person name="Brunke S."/>
            <person name="Costanzo M.C."/>
            <person name="Fitzpatrick D.A."/>
            <person name="de Groot P.W."/>
            <person name="Harris D."/>
            <person name="Hoyer L.L."/>
            <person name="Hube B."/>
            <person name="Klis F.M."/>
            <person name="Kodira C."/>
            <person name="Lennard N."/>
            <person name="Logue M.E."/>
            <person name="Martin R."/>
            <person name="Neiman A.M."/>
            <person name="Nikolaou E."/>
            <person name="Quail M.A."/>
            <person name="Quinn J."/>
            <person name="Santos M.C."/>
            <person name="Schmitzberger F.F."/>
            <person name="Sherlock G."/>
            <person name="Shah P."/>
            <person name="Silverstein K.A."/>
            <person name="Skrzypek M.S."/>
            <person name="Soll D."/>
            <person name="Staggs R."/>
            <person name="Stansfield I."/>
            <person name="Stumpf M.P."/>
            <person name="Sudbery P.E."/>
            <person name="Srikantha T."/>
            <person name="Zeng Q."/>
            <person name="Berman J."/>
            <person name="Berriman M."/>
            <person name="Heitman J."/>
            <person name="Gow N.A."/>
            <person name="Lorenz M.C."/>
            <person name="Birren B.W."/>
            <person name="Kellis M."/>
            <person name="Cuomo C.A."/>
        </authorList>
    </citation>
    <scope>NUCLEOTIDE SEQUENCE [LARGE SCALE GENOMIC DNA]</scope>
    <source>
        <strain evidence="12">ATCC MYA-3404 / T1</strain>
    </source>
</reference>
<dbReference type="InterPro" id="IPR050628">
    <property type="entry name" value="SNF2_RAD54_helicase_TF"/>
</dbReference>
<sequence length="597" mass="69055">MYRVPSRQVSFHNDNITTYMRNSLPRAAKKRFFKPEDVKSSSDEPDEEQPSYPSDHSDSLFVQDDDDDEEEEEVEVKQQQAETSKSSRISHYHFKKELTQNVGEVSQSIINYLYDKYSQKQNPVVFAVSELLTNPPDPSDLPRAPENPPKRASRDSSFTDSSIPSQLQSPRKRIKVTEFIKEFNKSPSQEQEEEKEKEEEDVWERFIGTMNSSAMATRPTMKPLKYQEELELRRIVPKNTTMMKSTYVRIYHKDREIGKVPEEMARILTPLIDLKIASFKAKILEETRSRLSIGDTFFIEIEVNLCNMGFVKNFDAIENPVDMKKSNFNFSKESEGEATLRLRQSSLASLFDRLRIRPLKIMDDDDEAEEEIIEVDSDSDSKSEDQPISELNLDQLREFYSSNNQLRILEGLPETTTPPKENFKLDLRGYQKHGLSWMLAREKELDVLEMISNDDKLSTQARSELESLGSVNPLWRKYRWPDSQQDSQDPTQSQTEKYFYANMYNGELSLEKPVIKSSLRGGILADEMGLGKTISTLALINSVPYDNSPQLLKPKKPYASRTTLIVVPMSLLSQWKSEFEKCNTNRAHFCRLHYGDD</sequence>
<dbReference type="GO" id="GO:0005524">
    <property type="term" value="F:ATP binding"/>
    <property type="evidence" value="ECO:0007669"/>
    <property type="project" value="UniProtKB-KW"/>
</dbReference>
<dbReference type="GO" id="GO:0008270">
    <property type="term" value="F:zinc ion binding"/>
    <property type="evidence" value="ECO:0007669"/>
    <property type="project" value="InterPro"/>
</dbReference>
<dbReference type="SUPFAM" id="SSF52540">
    <property type="entry name" value="P-loop containing nucleoside triphosphate hydrolases"/>
    <property type="match status" value="1"/>
</dbReference>